<dbReference type="InterPro" id="IPR025452">
    <property type="entry name" value="DUF4218"/>
</dbReference>
<dbReference type="Proteomes" id="UP001604336">
    <property type="component" value="Unassembled WGS sequence"/>
</dbReference>
<organism evidence="2 3">
    <name type="scientific">Abeliophyllum distichum</name>
    <dbReference type="NCBI Taxonomy" id="126358"/>
    <lineage>
        <taxon>Eukaryota</taxon>
        <taxon>Viridiplantae</taxon>
        <taxon>Streptophyta</taxon>
        <taxon>Embryophyta</taxon>
        <taxon>Tracheophyta</taxon>
        <taxon>Spermatophyta</taxon>
        <taxon>Magnoliopsida</taxon>
        <taxon>eudicotyledons</taxon>
        <taxon>Gunneridae</taxon>
        <taxon>Pentapetalae</taxon>
        <taxon>asterids</taxon>
        <taxon>lamiids</taxon>
        <taxon>Lamiales</taxon>
        <taxon>Oleaceae</taxon>
        <taxon>Forsythieae</taxon>
        <taxon>Abeliophyllum</taxon>
    </lineage>
</organism>
<evidence type="ECO:0000259" key="1">
    <source>
        <dbReference type="Pfam" id="PF13960"/>
    </source>
</evidence>
<keyword evidence="3" id="KW-1185">Reference proteome</keyword>
<evidence type="ECO:0000313" key="2">
    <source>
        <dbReference type="EMBL" id="KAL2471070.1"/>
    </source>
</evidence>
<feature type="domain" description="DUF4218" evidence="1">
    <location>
        <begin position="28"/>
        <end position="65"/>
    </location>
</feature>
<proteinExistence type="predicted"/>
<sequence>MNLCASLLQHYDSLCNASTRGGNPWSLVHIRWMYLFKRYLKKQKDYVRNRARSEGSIAEGYVVDEEGNGAGDPSPQPPCRLDSAFRFTVRPYHPSWTKAPEEQWARLRNIIESYFDLQYDESPDEYRVVCAAIDCLVTDRYCDYKLKTHNHFKKHGPSRLYESTKNKVNRSKAKYPSVQESNNFSATCYGQRDPAAQQCPGIIESFRTFHTFRNSNWVNPEAAGD</sequence>
<gene>
    <name evidence="2" type="ORF">Adt_39206</name>
</gene>
<dbReference type="AlphaFoldDB" id="A0ABD1Q4M4"/>
<dbReference type="Pfam" id="PF13960">
    <property type="entry name" value="DUF4218"/>
    <property type="match status" value="1"/>
</dbReference>
<protein>
    <recommendedName>
        <fullName evidence="1">DUF4218 domain-containing protein</fullName>
    </recommendedName>
</protein>
<evidence type="ECO:0000313" key="3">
    <source>
        <dbReference type="Proteomes" id="UP001604336"/>
    </source>
</evidence>
<accession>A0ABD1Q4M4</accession>
<reference evidence="3" key="1">
    <citation type="submission" date="2024-07" db="EMBL/GenBank/DDBJ databases">
        <title>Two chromosome-level genome assemblies of Korean endemic species Abeliophyllum distichum and Forsythia ovata (Oleaceae).</title>
        <authorList>
            <person name="Jang H."/>
        </authorList>
    </citation>
    <scope>NUCLEOTIDE SEQUENCE [LARGE SCALE GENOMIC DNA]</scope>
</reference>
<dbReference type="PANTHER" id="PTHR48258">
    <property type="entry name" value="DUF4218 DOMAIN-CONTAINING PROTEIN-RELATED"/>
    <property type="match status" value="1"/>
</dbReference>
<comment type="caution">
    <text evidence="2">The sequence shown here is derived from an EMBL/GenBank/DDBJ whole genome shotgun (WGS) entry which is preliminary data.</text>
</comment>
<name>A0ABD1Q4M4_9LAMI</name>
<dbReference type="EMBL" id="JBFOLK010000012">
    <property type="protein sequence ID" value="KAL2471070.1"/>
    <property type="molecule type" value="Genomic_DNA"/>
</dbReference>